<keyword evidence="3" id="KW-0285">Flavoprotein</keyword>
<dbReference type="Gene3D" id="3.30.9.10">
    <property type="entry name" value="D-Amino Acid Oxidase, subunit A, domain 2"/>
    <property type="match status" value="1"/>
</dbReference>
<dbReference type="Proteomes" id="UP000249185">
    <property type="component" value="Unassembled WGS sequence"/>
</dbReference>
<evidence type="ECO:0000259" key="7">
    <source>
        <dbReference type="Pfam" id="PF16901"/>
    </source>
</evidence>
<dbReference type="InterPro" id="IPR031656">
    <property type="entry name" value="DAO_C"/>
</dbReference>
<dbReference type="Pfam" id="PF01266">
    <property type="entry name" value="DAO"/>
    <property type="match status" value="1"/>
</dbReference>
<evidence type="ECO:0000259" key="6">
    <source>
        <dbReference type="Pfam" id="PF01266"/>
    </source>
</evidence>
<dbReference type="GO" id="GO:0004368">
    <property type="term" value="F:glycerol-3-phosphate dehydrogenase (quinone) activity"/>
    <property type="evidence" value="ECO:0007669"/>
    <property type="project" value="InterPro"/>
</dbReference>
<dbReference type="EMBL" id="QFPW01000012">
    <property type="protein sequence ID" value="PZQ48322.1"/>
    <property type="molecule type" value="Genomic_DNA"/>
</dbReference>
<protein>
    <submittedName>
        <fullName evidence="8">Glycerol-3-phosphate dehydrogenase/oxidase</fullName>
    </submittedName>
</protein>
<dbReference type="GO" id="GO:0046168">
    <property type="term" value="P:glycerol-3-phosphate catabolic process"/>
    <property type="evidence" value="ECO:0007669"/>
    <property type="project" value="TreeGrafter"/>
</dbReference>
<gene>
    <name evidence="8" type="ORF">DI556_14305</name>
</gene>
<dbReference type="PROSITE" id="PS00978">
    <property type="entry name" value="FAD_G3PDH_2"/>
    <property type="match status" value="1"/>
</dbReference>
<feature type="domain" description="Alpha-glycerophosphate oxidase C-terminal" evidence="7">
    <location>
        <begin position="422"/>
        <end position="545"/>
    </location>
</feature>
<evidence type="ECO:0000313" key="9">
    <source>
        <dbReference type="Proteomes" id="UP000249185"/>
    </source>
</evidence>
<dbReference type="PANTHER" id="PTHR11985">
    <property type="entry name" value="GLYCEROL-3-PHOSPHATE DEHYDROGENASE"/>
    <property type="match status" value="1"/>
</dbReference>
<dbReference type="AlphaFoldDB" id="A0A2W5N4D0"/>
<evidence type="ECO:0000256" key="5">
    <source>
        <dbReference type="ARBA" id="ARBA00023002"/>
    </source>
</evidence>
<comment type="cofactor">
    <cofactor evidence="1">
        <name>FAD</name>
        <dbReference type="ChEBI" id="CHEBI:57692"/>
    </cofactor>
</comment>
<dbReference type="Gene3D" id="1.10.8.870">
    <property type="entry name" value="Alpha-glycerophosphate oxidase, cap domain"/>
    <property type="match status" value="1"/>
</dbReference>
<reference evidence="8 9" key="1">
    <citation type="submission" date="2017-08" db="EMBL/GenBank/DDBJ databases">
        <title>Infants hospitalized years apart are colonized by the same room-sourced microbial strains.</title>
        <authorList>
            <person name="Brooks B."/>
            <person name="Olm M.R."/>
            <person name="Firek B.A."/>
            <person name="Baker R."/>
            <person name="Thomas B.C."/>
            <person name="Morowitz M.J."/>
            <person name="Banfield J.F."/>
        </authorList>
    </citation>
    <scope>NUCLEOTIDE SEQUENCE [LARGE SCALE GENOMIC DNA]</scope>
    <source>
        <strain evidence="8">S2_005_002_R2_34</strain>
    </source>
</reference>
<evidence type="ECO:0000256" key="2">
    <source>
        <dbReference type="ARBA" id="ARBA00007330"/>
    </source>
</evidence>
<dbReference type="SUPFAM" id="SSF51905">
    <property type="entry name" value="FAD/NAD(P)-binding domain"/>
    <property type="match status" value="1"/>
</dbReference>
<keyword evidence="4" id="KW-0274">FAD</keyword>
<feature type="domain" description="FAD dependent oxidoreductase" evidence="6">
    <location>
        <begin position="20"/>
        <end position="360"/>
    </location>
</feature>
<evidence type="ECO:0000256" key="1">
    <source>
        <dbReference type="ARBA" id="ARBA00001974"/>
    </source>
</evidence>
<comment type="caution">
    <text evidence="8">The sequence shown here is derived from an EMBL/GenBank/DDBJ whole genome shotgun (WGS) entry which is preliminary data.</text>
</comment>
<evidence type="ECO:0000313" key="8">
    <source>
        <dbReference type="EMBL" id="PZQ48322.1"/>
    </source>
</evidence>
<keyword evidence="5" id="KW-0560">Oxidoreductase</keyword>
<dbReference type="Gene3D" id="3.50.50.60">
    <property type="entry name" value="FAD/NAD(P)-binding domain"/>
    <property type="match status" value="1"/>
</dbReference>
<dbReference type="Pfam" id="PF16901">
    <property type="entry name" value="DAO_C"/>
    <property type="match status" value="1"/>
</dbReference>
<dbReference type="InterPro" id="IPR006076">
    <property type="entry name" value="FAD-dep_OxRdtase"/>
</dbReference>
<name>A0A2W5N4D0_RHOSU</name>
<dbReference type="PRINTS" id="PR01001">
    <property type="entry name" value="FADG3PDH"/>
</dbReference>
<dbReference type="InterPro" id="IPR000447">
    <property type="entry name" value="G3P_DH_FAD-dep"/>
</dbReference>
<dbReference type="InterPro" id="IPR036188">
    <property type="entry name" value="FAD/NAD-bd_sf"/>
</dbReference>
<accession>A0A2W5N4D0</accession>
<dbReference type="InterPro" id="IPR038299">
    <property type="entry name" value="DAO_C_sf"/>
</dbReference>
<comment type="similarity">
    <text evidence="2">Belongs to the FAD-dependent glycerol-3-phosphate dehydrogenase family.</text>
</comment>
<proteinExistence type="inferred from homology"/>
<sequence>MRPREDLLGKLRDGAAEGVVMIIGGGINGVGVFRDLARQGVPSLLVERGDFASGTSAAPSRLIHGGLRYLETGEFALVRESVEERNLLLLNAPHQVRPLPVWIPTFSWAGGAFAAGLRFLRLKRSPGPKGAAVVRLGLGIFDRFGEFHRTMPKHRAIPIAEARARFPGLAPSVKAVLEYYDARISSPERLTVELVGDAERDCPEAMAIPYLAVDGRDGAAVRLRDTITGETFRVAPRLIVNCAGAWVDPVDGALGIPERLTGGTKGSHLVLDRPDLAAALGEAMLYFETHDHRACLVYRLDGGKVMLGTTDLRTEDAEGAICSEAEIDYLFGVLEEVLPGSAPRREEIVFTVAGVRPLPRSAAGATGAISRDHSLRRFEPGPDRPFPVLTLVGGKWTTYRACAAQIADAVLAELGRSRREDTRALPIGGGAGFPREPSGRDRFARDLAEGASLAPERAALLLGRYGTTAVGVAAACAGRFTPVAGAGTYSVEEIRWILAEERATRLDDLVLRRTLIGFDGLASATTVRALGLIMAESLGWSAERRAEEVARCLTLLARRHHVVENEPDAEDHAQYAIG</sequence>
<dbReference type="PANTHER" id="PTHR11985:SF15">
    <property type="entry name" value="GLYCEROL-3-PHOSPHATE DEHYDROGENASE, MITOCHONDRIAL"/>
    <property type="match status" value="1"/>
</dbReference>
<evidence type="ECO:0000256" key="4">
    <source>
        <dbReference type="ARBA" id="ARBA00022827"/>
    </source>
</evidence>
<evidence type="ECO:0000256" key="3">
    <source>
        <dbReference type="ARBA" id="ARBA00022630"/>
    </source>
</evidence>
<organism evidence="8 9">
    <name type="scientific">Rhodovulum sulfidophilum</name>
    <name type="common">Rhodobacter sulfidophilus</name>
    <dbReference type="NCBI Taxonomy" id="35806"/>
    <lineage>
        <taxon>Bacteria</taxon>
        <taxon>Pseudomonadati</taxon>
        <taxon>Pseudomonadota</taxon>
        <taxon>Alphaproteobacteria</taxon>
        <taxon>Rhodobacterales</taxon>
        <taxon>Paracoccaceae</taxon>
        <taxon>Rhodovulum</taxon>
    </lineage>
</organism>